<evidence type="ECO:0000313" key="3">
    <source>
        <dbReference type="Proteomes" id="UP000606720"/>
    </source>
</evidence>
<dbReference type="RefSeq" id="WP_186866393.1">
    <property type="nucleotide sequence ID" value="NZ_JACOPH010000002.1"/>
</dbReference>
<feature type="signal peptide" evidence="1">
    <location>
        <begin position="1"/>
        <end position="29"/>
    </location>
</feature>
<keyword evidence="3" id="KW-1185">Reference proteome</keyword>
<dbReference type="AlphaFoldDB" id="A0A923LM80"/>
<evidence type="ECO:0000313" key="2">
    <source>
        <dbReference type="EMBL" id="MBC5713465.1"/>
    </source>
</evidence>
<gene>
    <name evidence="2" type="ORF">H8S17_04420</name>
</gene>
<feature type="chain" id="PRO_5037503950" evidence="1">
    <location>
        <begin position="30"/>
        <end position="266"/>
    </location>
</feature>
<dbReference type="EMBL" id="JACOPH010000002">
    <property type="protein sequence ID" value="MBC5713465.1"/>
    <property type="molecule type" value="Genomic_DNA"/>
</dbReference>
<sequence length="266" mass="30277">MKILKKVSCFVLTLAMLATIVSVPDAAYAATTKDTVPAKIRIYSGVYDNSAISFDYDNAGDQVKNVKTSNKNLIARQTRQESASEEYAKDSDFSYNSAQIGLYAKKEGKYTVSFDVYSSDGTTKRNSYKVTVFAKNDNPFTDIKYAGKSLFSYNSSYSSSQEIATKSSGKLSIKMAKGYKLKKIEVITRDKAGNEVVKVVKNNKKIKLGEYPYSYSYEYQSSYNPQYWRSYWYKYMNASTRIQITYKDKWTKQEEVTSYSINKLAK</sequence>
<name>A0A923LM80_9FIRM</name>
<reference evidence="2" key="1">
    <citation type="submission" date="2020-08" db="EMBL/GenBank/DDBJ databases">
        <title>Genome public.</title>
        <authorList>
            <person name="Liu C."/>
            <person name="Sun Q."/>
        </authorList>
    </citation>
    <scope>NUCLEOTIDE SEQUENCE</scope>
    <source>
        <strain evidence="2">BX1005</strain>
    </source>
</reference>
<proteinExistence type="predicted"/>
<organism evidence="2 3">
    <name type="scientific">Roseburia zhanii</name>
    <dbReference type="NCBI Taxonomy" id="2763064"/>
    <lineage>
        <taxon>Bacteria</taxon>
        <taxon>Bacillati</taxon>
        <taxon>Bacillota</taxon>
        <taxon>Clostridia</taxon>
        <taxon>Lachnospirales</taxon>
        <taxon>Lachnospiraceae</taxon>
        <taxon>Roseburia</taxon>
    </lineage>
</organism>
<keyword evidence="1" id="KW-0732">Signal</keyword>
<protein>
    <submittedName>
        <fullName evidence="2">Uncharacterized protein</fullName>
    </submittedName>
</protein>
<dbReference type="Proteomes" id="UP000606720">
    <property type="component" value="Unassembled WGS sequence"/>
</dbReference>
<accession>A0A923LM80</accession>
<evidence type="ECO:0000256" key="1">
    <source>
        <dbReference type="SAM" id="SignalP"/>
    </source>
</evidence>
<comment type="caution">
    <text evidence="2">The sequence shown here is derived from an EMBL/GenBank/DDBJ whole genome shotgun (WGS) entry which is preliminary data.</text>
</comment>